<evidence type="ECO:0000259" key="13">
    <source>
        <dbReference type="PROSITE" id="PS51846"/>
    </source>
</evidence>
<gene>
    <name evidence="14" type="ORF">GCM10020369_62310</name>
</gene>
<keyword evidence="5" id="KW-0677">Repeat</keyword>
<feature type="domain" description="CNNM transmembrane" evidence="13">
    <location>
        <begin position="1"/>
        <end position="191"/>
    </location>
</feature>
<dbReference type="InterPro" id="IPR036318">
    <property type="entry name" value="FAD-bd_PCMH-like_sf"/>
</dbReference>
<dbReference type="PROSITE" id="PS51371">
    <property type="entry name" value="CBS"/>
    <property type="match status" value="2"/>
</dbReference>
<sequence>MLTAANAFFVAAEFSLVTVDRASIEEQAAQGDRSARRLSNALHSLSFQLSGAQLGITLSALLTGYLAEPAIAQLLHPLTSLLPGSKNLADGVAVAIALLLATLISMLFGELVPKNAALARPRGVALWTAGPLRVFSTILRPIIAVLNGTANIIVRRLGIEPQEELASARSPEELGLLAAISARAGALPTETATLLQRTIRFGDKRAAEAMTPRVDVVGLEATATVDDLLALATASGHTRFPIYIDTLDQVVGVVGVIDALGVPAQRRSETLARSISRDPVLVPESLDLDGVLAALRAAGAELAVVVDEYGGTDGIVTTEDLVEELVGEIDDEYDPPTSLDAPRITAPDADQARLVPGLLREDELAEETGFRLPDGPYETLAGFVMSQLGRIPVEGERVEFNGWTFIVTSVERHRIEQVKVRPAAEWLEEQRARAAEAAAARAASARETGDASETDRPRALRSSDAAGSEGSGDAAVAASSAGDGDAPEQVEQHDDAARAAERSSAASEQTTAPQGDGNLSSVGSRGKAQ</sequence>
<dbReference type="Gene3D" id="3.30.465.10">
    <property type="match status" value="1"/>
</dbReference>
<dbReference type="Pfam" id="PF01595">
    <property type="entry name" value="CNNM"/>
    <property type="match status" value="1"/>
</dbReference>
<evidence type="ECO:0000256" key="4">
    <source>
        <dbReference type="ARBA" id="ARBA00022692"/>
    </source>
</evidence>
<comment type="similarity">
    <text evidence="2">Belongs to the UPF0053 family.</text>
</comment>
<feature type="domain" description="CBS" evidence="12">
    <location>
        <begin position="275"/>
        <end position="332"/>
    </location>
</feature>
<keyword evidence="6 10" id="KW-1133">Transmembrane helix</keyword>
<protein>
    <submittedName>
        <fullName evidence="14">Hemolysin family protein</fullName>
    </submittedName>
</protein>
<feature type="compositionally biased region" description="Low complexity" evidence="11">
    <location>
        <begin position="462"/>
        <end position="484"/>
    </location>
</feature>
<dbReference type="Pfam" id="PF00571">
    <property type="entry name" value="CBS"/>
    <property type="match status" value="1"/>
</dbReference>
<dbReference type="InterPro" id="IPR046342">
    <property type="entry name" value="CBS_dom_sf"/>
</dbReference>
<comment type="caution">
    <text evidence="14">The sequence shown here is derived from an EMBL/GenBank/DDBJ whole genome shotgun (WGS) entry which is preliminary data.</text>
</comment>
<evidence type="ECO:0000256" key="8">
    <source>
        <dbReference type="ARBA" id="ARBA00023136"/>
    </source>
</evidence>
<evidence type="ECO:0000256" key="6">
    <source>
        <dbReference type="ARBA" id="ARBA00022989"/>
    </source>
</evidence>
<dbReference type="Proteomes" id="UP001501676">
    <property type="component" value="Unassembled WGS sequence"/>
</dbReference>
<evidence type="ECO:0000313" key="14">
    <source>
        <dbReference type="EMBL" id="GAA3394125.1"/>
    </source>
</evidence>
<evidence type="ECO:0000256" key="2">
    <source>
        <dbReference type="ARBA" id="ARBA00006337"/>
    </source>
</evidence>
<comment type="subcellular location">
    <subcellularLocation>
        <location evidence="1">Cell membrane</location>
        <topology evidence="1">Multi-pass membrane protein</topology>
    </subcellularLocation>
</comment>
<keyword evidence="8 10" id="KW-0472">Membrane</keyword>
<dbReference type="SUPFAM" id="SSF56176">
    <property type="entry name" value="FAD-binding/transporter-associated domain-like"/>
    <property type="match status" value="1"/>
</dbReference>
<dbReference type="InterPro" id="IPR044751">
    <property type="entry name" value="Ion_transp-like_CBS"/>
</dbReference>
<keyword evidence="4 10" id="KW-0812">Transmembrane</keyword>
<feature type="domain" description="CBS" evidence="12">
    <location>
        <begin position="210"/>
        <end position="269"/>
    </location>
</feature>
<keyword evidence="15" id="KW-1185">Reference proteome</keyword>
<dbReference type="InterPro" id="IPR002550">
    <property type="entry name" value="CNNM"/>
</dbReference>
<evidence type="ECO:0000256" key="10">
    <source>
        <dbReference type="PROSITE-ProRule" id="PRU01193"/>
    </source>
</evidence>
<organism evidence="14 15">
    <name type="scientific">Cryptosporangium minutisporangium</name>
    <dbReference type="NCBI Taxonomy" id="113569"/>
    <lineage>
        <taxon>Bacteria</taxon>
        <taxon>Bacillati</taxon>
        <taxon>Actinomycetota</taxon>
        <taxon>Actinomycetes</taxon>
        <taxon>Cryptosporangiales</taxon>
        <taxon>Cryptosporangiaceae</taxon>
        <taxon>Cryptosporangium</taxon>
    </lineage>
</organism>
<dbReference type="PANTHER" id="PTHR43099:SF6">
    <property type="entry name" value="UPF0053 PROTEIN RV1842C"/>
    <property type="match status" value="1"/>
</dbReference>
<dbReference type="CDD" id="cd04590">
    <property type="entry name" value="CBS_pair_CorC_HlyC_assoc"/>
    <property type="match status" value="1"/>
</dbReference>
<name>A0ABP6T619_9ACTN</name>
<reference evidence="15" key="1">
    <citation type="journal article" date="2019" name="Int. J. Syst. Evol. Microbiol.">
        <title>The Global Catalogue of Microorganisms (GCM) 10K type strain sequencing project: providing services to taxonomists for standard genome sequencing and annotation.</title>
        <authorList>
            <consortium name="The Broad Institute Genomics Platform"/>
            <consortium name="The Broad Institute Genome Sequencing Center for Infectious Disease"/>
            <person name="Wu L."/>
            <person name="Ma J."/>
        </authorList>
    </citation>
    <scope>NUCLEOTIDE SEQUENCE [LARGE SCALE GENOMIC DNA]</scope>
    <source>
        <strain evidence="15">JCM 9458</strain>
    </source>
</reference>
<evidence type="ECO:0000256" key="11">
    <source>
        <dbReference type="SAM" id="MobiDB-lite"/>
    </source>
</evidence>
<keyword evidence="7 9" id="KW-0129">CBS domain</keyword>
<feature type="compositionally biased region" description="Basic and acidic residues" evidence="11">
    <location>
        <begin position="490"/>
        <end position="501"/>
    </location>
</feature>
<feature type="compositionally biased region" description="Basic and acidic residues" evidence="11">
    <location>
        <begin position="447"/>
        <end position="458"/>
    </location>
</feature>
<feature type="compositionally biased region" description="Polar residues" evidence="11">
    <location>
        <begin position="509"/>
        <end position="523"/>
    </location>
</feature>
<dbReference type="PANTHER" id="PTHR43099">
    <property type="entry name" value="UPF0053 PROTEIN YRKA"/>
    <property type="match status" value="1"/>
</dbReference>
<keyword evidence="3" id="KW-1003">Cell membrane</keyword>
<dbReference type="InterPro" id="IPR000644">
    <property type="entry name" value="CBS_dom"/>
</dbReference>
<dbReference type="InterPro" id="IPR016169">
    <property type="entry name" value="FAD-bd_PCMH_sub2"/>
</dbReference>
<evidence type="ECO:0000256" key="5">
    <source>
        <dbReference type="ARBA" id="ARBA00022737"/>
    </source>
</evidence>
<dbReference type="SMART" id="SM01091">
    <property type="entry name" value="CorC_HlyC"/>
    <property type="match status" value="1"/>
</dbReference>
<evidence type="ECO:0000256" key="7">
    <source>
        <dbReference type="ARBA" id="ARBA00023122"/>
    </source>
</evidence>
<dbReference type="InterPro" id="IPR005170">
    <property type="entry name" value="Transptr-assoc_dom"/>
</dbReference>
<evidence type="ECO:0000256" key="9">
    <source>
        <dbReference type="PROSITE-ProRule" id="PRU00703"/>
    </source>
</evidence>
<evidence type="ECO:0000259" key="12">
    <source>
        <dbReference type="PROSITE" id="PS51371"/>
    </source>
</evidence>
<dbReference type="Gene3D" id="3.10.580.10">
    <property type="entry name" value="CBS-domain"/>
    <property type="match status" value="1"/>
</dbReference>
<dbReference type="PROSITE" id="PS51846">
    <property type="entry name" value="CNNM"/>
    <property type="match status" value="1"/>
</dbReference>
<evidence type="ECO:0000313" key="15">
    <source>
        <dbReference type="Proteomes" id="UP001501676"/>
    </source>
</evidence>
<dbReference type="InterPro" id="IPR051676">
    <property type="entry name" value="UPF0053_domain"/>
</dbReference>
<dbReference type="EMBL" id="BAAAYN010000044">
    <property type="protein sequence ID" value="GAA3394125.1"/>
    <property type="molecule type" value="Genomic_DNA"/>
</dbReference>
<evidence type="ECO:0000256" key="1">
    <source>
        <dbReference type="ARBA" id="ARBA00004651"/>
    </source>
</evidence>
<proteinExistence type="inferred from homology"/>
<evidence type="ECO:0000256" key="3">
    <source>
        <dbReference type="ARBA" id="ARBA00022475"/>
    </source>
</evidence>
<feature type="region of interest" description="Disordered" evidence="11">
    <location>
        <begin position="438"/>
        <end position="529"/>
    </location>
</feature>
<accession>A0ABP6T619</accession>
<dbReference type="SUPFAM" id="SSF54631">
    <property type="entry name" value="CBS-domain pair"/>
    <property type="match status" value="1"/>
</dbReference>
<dbReference type="Pfam" id="PF03471">
    <property type="entry name" value="CorC_HlyC"/>
    <property type="match status" value="1"/>
</dbReference>